<evidence type="ECO:0000313" key="3">
    <source>
        <dbReference type="EMBL" id="KAL0571065.1"/>
    </source>
</evidence>
<proteinExistence type="predicted"/>
<name>A0ABR3F7J2_9AGAR</name>
<feature type="region of interest" description="Disordered" evidence="1">
    <location>
        <begin position="167"/>
        <end position="194"/>
    </location>
</feature>
<feature type="compositionally biased region" description="Low complexity" evidence="1">
    <location>
        <begin position="85"/>
        <end position="97"/>
    </location>
</feature>
<dbReference type="EMBL" id="JBAHYK010000828">
    <property type="protein sequence ID" value="KAL0571065.1"/>
    <property type="molecule type" value="Genomic_DNA"/>
</dbReference>
<keyword evidence="2" id="KW-0812">Transmembrane</keyword>
<feature type="region of interest" description="Disordered" evidence="1">
    <location>
        <begin position="70"/>
        <end position="109"/>
    </location>
</feature>
<dbReference type="Proteomes" id="UP001465976">
    <property type="component" value="Unassembled WGS sequence"/>
</dbReference>
<keyword evidence="4" id="KW-1185">Reference proteome</keyword>
<keyword evidence="2" id="KW-1133">Transmembrane helix</keyword>
<gene>
    <name evidence="3" type="ORF">V5O48_010887</name>
</gene>
<evidence type="ECO:0000313" key="4">
    <source>
        <dbReference type="Proteomes" id="UP001465976"/>
    </source>
</evidence>
<evidence type="ECO:0000256" key="2">
    <source>
        <dbReference type="SAM" id="Phobius"/>
    </source>
</evidence>
<protein>
    <submittedName>
        <fullName evidence="3">Uncharacterized protein</fullName>
    </submittedName>
</protein>
<feature type="transmembrane region" description="Helical" evidence="2">
    <location>
        <begin position="128"/>
        <end position="149"/>
    </location>
</feature>
<sequence>MGLLLCFLPLGNAIPSPRPQGIFGGIIKGVGEAGEAGGIAHAADSLPGIPHAVEFPPQNPDSINESGITLGGVDEEPIPPPEAPVPTKAPMTPTKAATPPPTSSSDGFADGLDFANNAMDVGSSIGDIVGSFFAGMGITVALVVIWILLRNLRRKRRKLEAEASGKCPKCSQDWAMPDKSDSESAVSEKNALSKKAPWWRKKFLKK</sequence>
<organism evidence="3 4">
    <name type="scientific">Marasmius crinis-equi</name>
    <dbReference type="NCBI Taxonomy" id="585013"/>
    <lineage>
        <taxon>Eukaryota</taxon>
        <taxon>Fungi</taxon>
        <taxon>Dikarya</taxon>
        <taxon>Basidiomycota</taxon>
        <taxon>Agaricomycotina</taxon>
        <taxon>Agaricomycetes</taxon>
        <taxon>Agaricomycetidae</taxon>
        <taxon>Agaricales</taxon>
        <taxon>Marasmiineae</taxon>
        <taxon>Marasmiaceae</taxon>
        <taxon>Marasmius</taxon>
    </lineage>
</organism>
<accession>A0ABR3F7J2</accession>
<reference evidence="3 4" key="1">
    <citation type="submission" date="2024-02" db="EMBL/GenBank/DDBJ databases">
        <title>A draft genome for the cacao thread blight pathogen Marasmius crinis-equi.</title>
        <authorList>
            <person name="Cohen S.P."/>
            <person name="Baruah I.K."/>
            <person name="Amoako-Attah I."/>
            <person name="Bukari Y."/>
            <person name="Meinhardt L.W."/>
            <person name="Bailey B.A."/>
        </authorList>
    </citation>
    <scope>NUCLEOTIDE SEQUENCE [LARGE SCALE GENOMIC DNA]</scope>
    <source>
        <strain evidence="3 4">GH-76</strain>
    </source>
</reference>
<evidence type="ECO:0000256" key="1">
    <source>
        <dbReference type="SAM" id="MobiDB-lite"/>
    </source>
</evidence>
<keyword evidence="2" id="KW-0472">Membrane</keyword>
<comment type="caution">
    <text evidence="3">The sequence shown here is derived from an EMBL/GenBank/DDBJ whole genome shotgun (WGS) entry which is preliminary data.</text>
</comment>